<keyword evidence="5" id="KW-1185">Reference proteome</keyword>
<evidence type="ECO:0000256" key="3">
    <source>
        <dbReference type="RuleBase" id="RU000363"/>
    </source>
</evidence>
<dbReference type="PANTHER" id="PTHR44196">
    <property type="entry name" value="DEHYDROGENASE/REDUCTASE SDR FAMILY MEMBER 7B"/>
    <property type="match status" value="1"/>
</dbReference>
<dbReference type="NCBIfam" id="NF006123">
    <property type="entry name" value="PRK08267.1"/>
    <property type="match status" value="1"/>
</dbReference>
<dbReference type="InterPro" id="IPR036291">
    <property type="entry name" value="NAD(P)-bd_dom_sf"/>
</dbReference>
<dbReference type="GO" id="GO:0016491">
    <property type="term" value="F:oxidoreductase activity"/>
    <property type="evidence" value="ECO:0007669"/>
    <property type="project" value="UniProtKB-KW"/>
</dbReference>
<evidence type="ECO:0000256" key="2">
    <source>
        <dbReference type="ARBA" id="ARBA00023002"/>
    </source>
</evidence>
<organism evidence="4 5">
    <name type="scientific">Corynebacterium evansiae</name>
    <dbReference type="NCBI Taxonomy" id="2913499"/>
    <lineage>
        <taxon>Bacteria</taxon>
        <taxon>Bacillati</taxon>
        <taxon>Actinomycetota</taxon>
        <taxon>Actinomycetes</taxon>
        <taxon>Mycobacteriales</taxon>
        <taxon>Corynebacteriaceae</taxon>
        <taxon>Corynebacterium</taxon>
    </lineage>
</organism>
<evidence type="ECO:0000313" key="5">
    <source>
        <dbReference type="Proteomes" id="UP001146469"/>
    </source>
</evidence>
<gene>
    <name evidence="4" type="ORF">L8V00_01665</name>
</gene>
<name>A0A9X3RFV5_9CORY</name>
<dbReference type="PRINTS" id="PR00081">
    <property type="entry name" value="GDHRDH"/>
</dbReference>
<proteinExistence type="inferred from homology"/>
<dbReference type="SUPFAM" id="SSF51735">
    <property type="entry name" value="NAD(P)-binding Rossmann-fold domains"/>
    <property type="match status" value="1"/>
</dbReference>
<dbReference type="GO" id="GO:0016020">
    <property type="term" value="C:membrane"/>
    <property type="evidence" value="ECO:0007669"/>
    <property type="project" value="TreeGrafter"/>
</dbReference>
<dbReference type="AlphaFoldDB" id="A0A9X3RFV5"/>
<sequence length="260" mass="27921">MKSILVTGAAQGFGRAIAESFAEVGWTVGAYDLDGDKVRGWAQHPNIIPGTLDVTDPDQWSATVTDFAARTGGINALINNAGVLYGGDFIDRGSFQQDSALVDVNVKGVVYGCRAAFEHLKAAGDGVVVNVCSASSIYGTPDMATYSATKFAVRGISEALDFEWDKHNIRVRTVLPLYSRTALIADVETAGMRRLGASTTPQDVAAEVVRAVTAPRRSPTKVHFPVGWKTKLLEATSHFSPPFLTRFVNGLLVYGDRVRL</sequence>
<evidence type="ECO:0000313" key="4">
    <source>
        <dbReference type="EMBL" id="MCZ9288922.1"/>
    </source>
</evidence>
<comment type="similarity">
    <text evidence="1 3">Belongs to the short-chain dehydrogenases/reductases (SDR) family.</text>
</comment>
<reference evidence="4" key="1">
    <citation type="submission" date="2022-02" db="EMBL/GenBank/DDBJ databases">
        <title>Corynebacterium sp. from urogenital microbiome.</title>
        <authorList>
            <person name="Cappelli E.A."/>
            <person name="Ribeiro T.G."/>
            <person name="Peixe L."/>
        </authorList>
    </citation>
    <scope>NUCLEOTIDE SEQUENCE</scope>
    <source>
        <strain evidence="4">C8Ua_174</strain>
    </source>
</reference>
<dbReference type="PANTHER" id="PTHR44196:SF1">
    <property type="entry name" value="DEHYDROGENASE_REDUCTASE SDR FAMILY MEMBER 7B"/>
    <property type="match status" value="1"/>
</dbReference>
<dbReference type="Pfam" id="PF00106">
    <property type="entry name" value="adh_short"/>
    <property type="match status" value="1"/>
</dbReference>
<dbReference type="Proteomes" id="UP001146469">
    <property type="component" value="Unassembled WGS sequence"/>
</dbReference>
<dbReference type="Gene3D" id="3.40.50.720">
    <property type="entry name" value="NAD(P)-binding Rossmann-like Domain"/>
    <property type="match status" value="1"/>
</dbReference>
<evidence type="ECO:0000256" key="1">
    <source>
        <dbReference type="ARBA" id="ARBA00006484"/>
    </source>
</evidence>
<dbReference type="RefSeq" id="WP_269944036.1">
    <property type="nucleotide sequence ID" value="NZ_JAKMUT010000001.1"/>
</dbReference>
<keyword evidence="2" id="KW-0560">Oxidoreductase</keyword>
<comment type="caution">
    <text evidence="4">The sequence shown here is derived from an EMBL/GenBank/DDBJ whole genome shotgun (WGS) entry which is preliminary data.</text>
</comment>
<protein>
    <submittedName>
        <fullName evidence="4">SDR family oxidoreductase</fullName>
    </submittedName>
</protein>
<dbReference type="PRINTS" id="PR00080">
    <property type="entry name" value="SDRFAMILY"/>
</dbReference>
<dbReference type="EMBL" id="JAKMUT010000001">
    <property type="protein sequence ID" value="MCZ9288922.1"/>
    <property type="molecule type" value="Genomic_DNA"/>
</dbReference>
<dbReference type="InterPro" id="IPR002347">
    <property type="entry name" value="SDR_fam"/>
</dbReference>
<accession>A0A9X3RFV5</accession>